<dbReference type="OrthoDB" id="5507507at2"/>
<feature type="chain" id="PRO_5009604520" evidence="2">
    <location>
        <begin position="26"/>
        <end position="680"/>
    </location>
</feature>
<dbReference type="RefSeq" id="WP_067776153.1">
    <property type="nucleotide sequence ID" value="NZ_LIGX01000026.1"/>
</dbReference>
<keyword evidence="2" id="KW-0732">Signal</keyword>
<protein>
    <submittedName>
        <fullName evidence="3">Clostripain family</fullName>
    </submittedName>
</protein>
<evidence type="ECO:0000256" key="1">
    <source>
        <dbReference type="SAM" id="MobiDB-lite"/>
    </source>
</evidence>
<dbReference type="Gene3D" id="3.40.50.11970">
    <property type="match status" value="1"/>
</dbReference>
<dbReference type="InterPro" id="IPR005077">
    <property type="entry name" value="Peptidase_C11"/>
</dbReference>
<dbReference type="PANTHER" id="PTHR37835">
    <property type="entry name" value="ALPHA-CLOSTRIPAIN"/>
    <property type="match status" value="1"/>
</dbReference>
<dbReference type="KEGG" id="agl:PYTT_1168"/>
<feature type="region of interest" description="Disordered" evidence="1">
    <location>
        <begin position="657"/>
        <end position="680"/>
    </location>
</feature>
<accession>A0A1H6LEP7</accession>
<reference evidence="4" key="1">
    <citation type="submission" date="2016-09" db="EMBL/GenBank/DDBJ databases">
        <authorList>
            <person name="Koehorst J."/>
        </authorList>
    </citation>
    <scope>NUCLEOTIDE SEQUENCE [LARGE SCALE GENOMIC DNA]</scope>
</reference>
<dbReference type="AlphaFoldDB" id="A0A1H6LEP7"/>
<dbReference type="EMBL" id="LT629973">
    <property type="protein sequence ID" value="SEH84529.1"/>
    <property type="molecule type" value="Genomic_DNA"/>
</dbReference>
<dbReference type="Pfam" id="PF03415">
    <property type="entry name" value="Peptidase_C11"/>
    <property type="match status" value="1"/>
</dbReference>
<evidence type="ECO:0000313" key="4">
    <source>
        <dbReference type="Proteomes" id="UP000176204"/>
    </source>
</evidence>
<dbReference type="PANTHER" id="PTHR37835:SF1">
    <property type="entry name" value="ALPHA-CLOSTRIPAIN"/>
    <property type="match status" value="1"/>
</dbReference>
<dbReference type="Proteomes" id="UP000176204">
    <property type="component" value="Chromosome I"/>
</dbReference>
<name>A0A1H6LEP7_9BACT</name>
<organism evidence="3 4">
    <name type="scientific">Akkermansia glycaniphila</name>
    <dbReference type="NCBI Taxonomy" id="1679444"/>
    <lineage>
        <taxon>Bacteria</taxon>
        <taxon>Pseudomonadati</taxon>
        <taxon>Verrucomicrobiota</taxon>
        <taxon>Verrucomicrobiia</taxon>
        <taxon>Verrucomicrobiales</taxon>
        <taxon>Akkermansiaceae</taxon>
        <taxon>Akkermansia</taxon>
    </lineage>
</organism>
<feature type="signal peptide" evidence="2">
    <location>
        <begin position="1"/>
        <end position="25"/>
    </location>
</feature>
<gene>
    <name evidence="3" type="ORF">PYTT_1168</name>
</gene>
<dbReference type="STRING" id="1679444.PYTT_1168"/>
<proteinExistence type="predicted"/>
<keyword evidence="4" id="KW-1185">Reference proteome</keyword>
<evidence type="ECO:0000313" key="3">
    <source>
        <dbReference type="EMBL" id="SEH84529.1"/>
    </source>
</evidence>
<evidence type="ECO:0000256" key="2">
    <source>
        <dbReference type="SAM" id="SignalP"/>
    </source>
</evidence>
<sequence>MNAFFVAVFRWVGCFCLFSGALVQAKEKEETWAIYWYLCGSDLERKHGAASADLEEMLDADLPENVKVVIQTGGAAVWHSEEADIPADKIARFVYSEGELERVATLPQANMGDASTLEGFLKFCRENHDADHKVFIFWNHGGGSIGGAACDENFEMDALSLKEMKEAFGKVFEASEEEPPFEVIGFDTCLMASLDTAKTFQGLGRYLVASEELEPGNGWFYTGWLDALGEDTSMDGKALGKVICDSYLEGCREAGTEDEATLSVVDLSGIGKLSDAYDLLGYEAVMRASEDSKVFAKLGRQAQKAENYSNSSKGGYSNMVDMGQMVKNAGKLLPEHSPTVLKALQECVVYKVNGPYRKSNGLSCYYPFDGDKENFGTMLEQGPSSFIAYYGWQFGFVDLETASSLAEVCAAAAHDALFGEEGGEENELEALPEKLEEVKSDIDKLEDFPVKITDDGNALLALGADRAEWIDRVNCVLAIVDAKEDIIVFLGSDANLDVNWDAGTFEDRFNGKWAHLDGHLLYMDFKENGETFYRYEVPVLLNGVKHHLSVVYDFKEEGYKILGARKVEEGSKMGEKNLVKLKEGDKITTLMYGLQISGEDSDPTEVEIDTFTLGKAFGIKDEDMGDGEFAYLFDMYDVQNRSAMSDIVFFTSKDGKISVSDSLDGASNEDSEDQKDEKEE</sequence>